<name>A0A940YC86_9BURK</name>
<dbReference type="HAMAP" id="MF_02210">
    <property type="entry name" value="RimI"/>
    <property type="match status" value="1"/>
</dbReference>
<evidence type="ECO:0000313" key="8">
    <source>
        <dbReference type="EMBL" id="MBQ0930012.1"/>
    </source>
</evidence>
<organism evidence="8 9">
    <name type="scientific">Ideonella alba</name>
    <dbReference type="NCBI Taxonomy" id="2824118"/>
    <lineage>
        <taxon>Bacteria</taxon>
        <taxon>Pseudomonadati</taxon>
        <taxon>Pseudomonadota</taxon>
        <taxon>Betaproteobacteria</taxon>
        <taxon>Burkholderiales</taxon>
        <taxon>Sphaerotilaceae</taxon>
        <taxon>Ideonella</taxon>
    </lineage>
</organism>
<proteinExistence type="inferred from homology"/>
<keyword evidence="8" id="KW-0687">Ribonucleoprotein</keyword>
<evidence type="ECO:0000256" key="5">
    <source>
        <dbReference type="HAMAP-Rule" id="MF_02210"/>
    </source>
</evidence>
<dbReference type="GO" id="GO:0005737">
    <property type="term" value="C:cytoplasm"/>
    <property type="evidence" value="ECO:0007669"/>
    <property type="project" value="UniProtKB-SubCell"/>
</dbReference>
<comment type="similarity">
    <text evidence="1 5 6">Belongs to the acetyltransferase family. RimI subfamily.</text>
</comment>
<comment type="caution">
    <text evidence="8">The sequence shown here is derived from an EMBL/GenBank/DDBJ whole genome shotgun (WGS) entry which is preliminary data.</text>
</comment>
<dbReference type="PANTHER" id="PTHR43420">
    <property type="entry name" value="ACETYLTRANSFERASE"/>
    <property type="match status" value="1"/>
</dbReference>
<dbReference type="CDD" id="cd04301">
    <property type="entry name" value="NAT_SF"/>
    <property type="match status" value="1"/>
</dbReference>
<accession>A0A940YC86</accession>
<dbReference type="GO" id="GO:0005840">
    <property type="term" value="C:ribosome"/>
    <property type="evidence" value="ECO:0007669"/>
    <property type="project" value="UniProtKB-KW"/>
</dbReference>
<dbReference type="EMBL" id="JAGQDD010000003">
    <property type="protein sequence ID" value="MBQ0930012.1"/>
    <property type="molecule type" value="Genomic_DNA"/>
</dbReference>
<dbReference type="PROSITE" id="PS51186">
    <property type="entry name" value="GNAT"/>
    <property type="match status" value="1"/>
</dbReference>
<feature type="binding site" evidence="5">
    <location>
        <position position="109"/>
    </location>
    <ligand>
        <name>acetyl-CoA</name>
        <dbReference type="ChEBI" id="CHEBI:57288"/>
    </ligand>
</feature>
<keyword evidence="3 5" id="KW-0808">Transferase</keyword>
<dbReference type="SUPFAM" id="SSF55729">
    <property type="entry name" value="Acyl-CoA N-acyltransferases (Nat)"/>
    <property type="match status" value="1"/>
</dbReference>
<dbReference type="Gene3D" id="3.40.630.30">
    <property type="match status" value="1"/>
</dbReference>
<feature type="active site" description="Proton acceptor" evidence="5">
    <location>
        <position position="104"/>
    </location>
</feature>
<evidence type="ECO:0000313" key="9">
    <source>
        <dbReference type="Proteomes" id="UP000676246"/>
    </source>
</evidence>
<keyword evidence="8" id="KW-0689">Ribosomal protein</keyword>
<protein>
    <recommendedName>
        <fullName evidence="5 6">[Ribosomal protein bS18]-alanine N-acetyltransferase</fullName>
        <ecNumber evidence="5 6">2.3.1.266</ecNumber>
    </recommendedName>
</protein>
<dbReference type="InterPro" id="IPR043690">
    <property type="entry name" value="RimI"/>
</dbReference>
<dbReference type="InterPro" id="IPR016181">
    <property type="entry name" value="Acyl_CoA_acyltransferase"/>
</dbReference>
<evidence type="ECO:0000256" key="2">
    <source>
        <dbReference type="ARBA" id="ARBA00022490"/>
    </source>
</evidence>
<dbReference type="GO" id="GO:0008999">
    <property type="term" value="F:protein-N-terminal-alanine acetyltransferase activity"/>
    <property type="evidence" value="ECO:0007669"/>
    <property type="project" value="UniProtKB-UniRule"/>
</dbReference>
<evidence type="ECO:0000256" key="1">
    <source>
        <dbReference type="ARBA" id="ARBA00005395"/>
    </source>
</evidence>
<comment type="function">
    <text evidence="5 6">Acetylates the N-terminal alanine of ribosomal protein bS18.</text>
</comment>
<dbReference type="Proteomes" id="UP000676246">
    <property type="component" value="Unassembled WGS sequence"/>
</dbReference>
<keyword evidence="4 5" id="KW-0012">Acyltransferase</keyword>
<sequence length="155" mass="17575">MTLLLRRLRDTDLDRVAALEARCHESPWTRGQFADSLAAGHLAWVLEERRTLRGYLVAMLGVDEMHLLDITIDPVCRGQGHARRLLTELADACRAARAPLLWLEVRESNAAARRLYTAWGFESVGRRKGYYARADGSREDALVMRWAVRADEEAA</sequence>
<dbReference type="InterPro" id="IPR050680">
    <property type="entry name" value="YpeA/RimI_acetyltransf"/>
</dbReference>
<dbReference type="Pfam" id="PF00583">
    <property type="entry name" value="Acetyltransf_1"/>
    <property type="match status" value="1"/>
</dbReference>
<evidence type="ECO:0000256" key="3">
    <source>
        <dbReference type="ARBA" id="ARBA00022679"/>
    </source>
</evidence>
<dbReference type="PANTHER" id="PTHR43420:SF51">
    <property type="entry name" value="PEPTIDYL-LYSINE N-ACETYLTRANSFERASE YIAC"/>
    <property type="match status" value="1"/>
</dbReference>
<comment type="subcellular location">
    <subcellularLocation>
        <location evidence="5 6">Cytoplasm</location>
    </subcellularLocation>
</comment>
<comment type="caution">
    <text evidence="5">Lacks conserved residue(s) required for the propagation of feature annotation.</text>
</comment>
<gene>
    <name evidence="5 8" type="primary">rimI</name>
    <name evidence="8" type="ORF">KAK03_05885</name>
</gene>
<feature type="active site" description="Proton donor" evidence="5">
    <location>
        <position position="116"/>
    </location>
</feature>
<evidence type="ECO:0000256" key="4">
    <source>
        <dbReference type="ARBA" id="ARBA00023315"/>
    </source>
</evidence>
<keyword evidence="9" id="KW-1185">Reference proteome</keyword>
<reference evidence="8 9" key="1">
    <citation type="submission" date="2021-04" db="EMBL/GenBank/DDBJ databases">
        <title>The genome sequence of Ideonella sp. 3Y2.</title>
        <authorList>
            <person name="Liu Y."/>
        </authorList>
    </citation>
    <scope>NUCLEOTIDE SEQUENCE [LARGE SCALE GENOMIC DNA]</scope>
    <source>
        <strain evidence="8 9">3Y2</strain>
    </source>
</reference>
<feature type="domain" description="N-acetyltransferase" evidence="7">
    <location>
        <begin position="3"/>
        <end position="149"/>
    </location>
</feature>
<evidence type="ECO:0000259" key="7">
    <source>
        <dbReference type="PROSITE" id="PS51186"/>
    </source>
</evidence>
<dbReference type="InterPro" id="IPR000182">
    <property type="entry name" value="GNAT_dom"/>
</dbReference>
<keyword evidence="2 5" id="KW-0963">Cytoplasm</keyword>
<dbReference type="InterPro" id="IPR006464">
    <property type="entry name" value="AcTrfase_RimI/Ard1"/>
</dbReference>
<comment type="catalytic activity">
    <reaction evidence="5 6">
        <text>N-terminal L-alanyl-[ribosomal protein bS18] + acetyl-CoA = N-terminal N(alpha)-acetyl-L-alanyl-[ribosomal protein bS18] + CoA + H(+)</text>
        <dbReference type="Rhea" id="RHEA:43756"/>
        <dbReference type="Rhea" id="RHEA-COMP:10676"/>
        <dbReference type="Rhea" id="RHEA-COMP:10677"/>
        <dbReference type="ChEBI" id="CHEBI:15378"/>
        <dbReference type="ChEBI" id="CHEBI:57287"/>
        <dbReference type="ChEBI" id="CHEBI:57288"/>
        <dbReference type="ChEBI" id="CHEBI:64718"/>
        <dbReference type="ChEBI" id="CHEBI:83683"/>
        <dbReference type="EC" id="2.3.1.266"/>
    </reaction>
</comment>
<evidence type="ECO:0000256" key="6">
    <source>
        <dbReference type="RuleBase" id="RU363094"/>
    </source>
</evidence>
<dbReference type="NCBIfam" id="TIGR01575">
    <property type="entry name" value="rimI"/>
    <property type="match status" value="1"/>
</dbReference>
<dbReference type="EC" id="2.3.1.266" evidence="5 6"/>
<dbReference type="AlphaFoldDB" id="A0A940YC86"/>
<dbReference type="RefSeq" id="WP_210852317.1">
    <property type="nucleotide sequence ID" value="NZ_JAGQDD010000003.1"/>
</dbReference>